<dbReference type="AlphaFoldDB" id="A0A6V8KLH0"/>
<gene>
    <name evidence="2" type="ORF">Phou_072190</name>
</gene>
<protein>
    <recommendedName>
        <fullName evidence="1">DUF4097 domain-containing protein</fullName>
    </recommendedName>
</protein>
<accession>A0A6V8KLH0</accession>
<evidence type="ECO:0000313" key="3">
    <source>
        <dbReference type="Proteomes" id="UP000482800"/>
    </source>
</evidence>
<sequence length="281" mass="30006">MPVFDTPEPIAVQIELPVGDAWIAATDRTDTVVQVRPRNASSRSDVSLAEQTTVEFAAGRLLVRSPKSWRRFGPGPGPSVDILVEVPSGSAVQAESSWATFRCEGRLGECRFKTGGTVRIDRTGPLEIDSSHGEIVVERAEGPVRVTSSSGKVRIREVDGTTEIKNSSGDCWIGSSTGDVRARTAYGDVTVERALASVTARSNHGSVRIGEIVRGAVEVQTSYGGIEIGVRRGTAAWLELSSRHGRVHNALEAADGPAQDDDTVEVRASSNYGDILIRRAA</sequence>
<reference evidence="2 3" key="1">
    <citation type="submission" date="2020-03" db="EMBL/GenBank/DDBJ databases">
        <title>Whole genome shotgun sequence of Phytohabitans houttuyneae NBRC 108639.</title>
        <authorList>
            <person name="Komaki H."/>
            <person name="Tamura T."/>
        </authorList>
    </citation>
    <scope>NUCLEOTIDE SEQUENCE [LARGE SCALE GENOMIC DNA]</scope>
    <source>
        <strain evidence="2 3">NBRC 108639</strain>
    </source>
</reference>
<name>A0A6V8KLH0_9ACTN</name>
<dbReference type="Proteomes" id="UP000482800">
    <property type="component" value="Unassembled WGS sequence"/>
</dbReference>
<keyword evidence="3" id="KW-1185">Reference proteome</keyword>
<reference evidence="2 3" key="2">
    <citation type="submission" date="2020-03" db="EMBL/GenBank/DDBJ databases">
        <authorList>
            <person name="Ichikawa N."/>
            <person name="Kimura A."/>
            <person name="Kitahashi Y."/>
            <person name="Uohara A."/>
        </authorList>
    </citation>
    <scope>NUCLEOTIDE SEQUENCE [LARGE SCALE GENOMIC DNA]</scope>
    <source>
        <strain evidence="2 3">NBRC 108639</strain>
    </source>
</reference>
<dbReference type="RefSeq" id="WP_173064311.1">
    <property type="nucleotide sequence ID" value="NZ_BAABGO010000004.1"/>
</dbReference>
<comment type="caution">
    <text evidence="2">The sequence shown here is derived from an EMBL/GenBank/DDBJ whole genome shotgun (WGS) entry which is preliminary data.</text>
</comment>
<dbReference type="Pfam" id="PF13349">
    <property type="entry name" value="DUF4097"/>
    <property type="match status" value="1"/>
</dbReference>
<proteinExistence type="predicted"/>
<organism evidence="2 3">
    <name type="scientific">Phytohabitans houttuyneae</name>
    <dbReference type="NCBI Taxonomy" id="1076126"/>
    <lineage>
        <taxon>Bacteria</taxon>
        <taxon>Bacillati</taxon>
        <taxon>Actinomycetota</taxon>
        <taxon>Actinomycetes</taxon>
        <taxon>Micromonosporales</taxon>
        <taxon>Micromonosporaceae</taxon>
    </lineage>
</organism>
<dbReference type="InterPro" id="IPR025164">
    <property type="entry name" value="Toastrack_DUF4097"/>
</dbReference>
<feature type="domain" description="DUF4097" evidence="1">
    <location>
        <begin position="124"/>
        <end position="230"/>
    </location>
</feature>
<evidence type="ECO:0000313" key="2">
    <source>
        <dbReference type="EMBL" id="GFJ83039.1"/>
    </source>
</evidence>
<evidence type="ECO:0000259" key="1">
    <source>
        <dbReference type="Pfam" id="PF13349"/>
    </source>
</evidence>
<dbReference type="EMBL" id="BLPF01000002">
    <property type="protein sequence ID" value="GFJ83039.1"/>
    <property type="molecule type" value="Genomic_DNA"/>
</dbReference>